<accession>A0A2I0VG96</accession>
<name>A0A2I0VG96_9ASPA</name>
<dbReference type="EMBL" id="KZ504411">
    <property type="protein sequence ID" value="PKU62413.1"/>
    <property type="molecule type" value="Genomic_DNA"/>
</dbReference>
<feature type="region of interest" description="Disordered" evidence="1">
    <location>
        <begin position="1"/>
        <end position="32"/>
    </location>
</feature>
<evidence type="ECO:0000313" key="2">
    <source>
        <dbReference type="EMBL" id="PKU62413.1"/>
    </source>
</evidence>
<gene>
    <name evidence="2" type="ORF">MA16_Dca029253</name>
</gene>
<evidence type="ECO:0000313" key="3">
    <source>
        <dbReference type="Proteomes" id="UP000233837"/>
    </source>
</evidence>
<feature type="compositionally biased region" description="Basic and acidic residues" evidence="1">
    <location>
        <begin position="1"/>
        <end position="14"/>
    </location>
</feature>
<proteinExistence type="predicted"/>
<sequence>MARVRGCREGERPRSSPPVSENHGNRSQSSPNSCIHFSSLCPLEPFVVLYAGPAQIGKGLGGVRHVH</sequence>
<dbReference type="Proteomes" id="UP000233837">
    <property type="component" value="Unassembled WGS sequence"/>
</dbReference>
<protein>
    <submittedName>
        <fullName evidence="2">Uncharacterized protein</fullName>
    </submittedName>
</protein>
<organism evidence="2 3">
    <name type="scientific">Dendrobium catenatum</name>
    <dbReference type="NCBI Taxonomy" id="906689"/>
    <lineage>
        <taxon>Eukaryota</taxon>
        <taxon>Viridiplantae</taxon>
        <taxon>Streptophyta</taxon>
        <taxon>Embryophyta</taxon>
        <taxon>Tracheophyta</taxon>
        <taxon>Spermatophyta</taxon>
        <taxon>Magnoliopsida</taxon>
        <taxon>Liliopsida</taxon>
        <taxon>Asparagales</taxon>
        <taxon>Orchidaceae</taxon>
        <taxon>Epidendroideae</taxon>
        <taxon>Malaxideae</taxon>
        <taxon>Dendrobiinae</taxon>
        <taxon>Dendrobium</taxon>
    </lineage>
</organism>
<keyword evidence="3" id="KW-1185">Reference proteome</keyword>
<reference evidence="2 3" key="1">
    <citation type="journal article" date="2016" name="Sci. Rep.">
        <title>The Dendrobium catenatum Lindl. genome sequence provides insights into polysaccharide synthase, floral development and adaptive evolution.</title>
        <authorList>
            <person name="Zhang G.Q."/>
            <person name="Xu Q."/>
            <person name="Bian C."/>
            <person name="Tsai W.C."/>
            <person name="Yeh C.M."/>
            <person name="Liu K.W."/>
            <person name="Yoshida K."/>
            <person name="Zhang L.S."/>
            <person name="Chang S.B."/>
            <person name="Chen F."/>
            <person name="Shi Y."/>
            <person name="Su Y.Y."/>
            <person name="Zhang Y.Q."/>
            <person name="Chen L.J."/>
            <person name="Yin Y."/>
            <person name="Lin M."/>
            <person name="Huang H."/>
            <person name="Deng H."/>
            <person name="Wang Z.W."/>
            <person name="Zhu S.L."/>
            <person name="Zhao X."/>
            <person name="Deng C."/>
            <person name="Niu S.C."/>
            <person name="Huang J."/>
            <person name="Wang M."/>
            <person name="Liu G.H."/>
            <person name="Yang H.J."/>
            <person name="Xiao X.J."/>
            <person name="Hsiao Y.Y."/>
            <person name="Wu W.L."/>
            <person name="Chen Y.Y."/>
            <person name="Mitsuda N."/>
            <person name="Ohme-Takagi M."/>
            <person name="Luo Y.B."/>
            <person name="Van de Peer Y."/>
            <person name="Liu Z.J."/>
        </authorList>
    </citation>
    <scope>NUCLEOTIDE SEQUENCE [LARGE SCALE GENOMIC DNA]</scope>
    <source>
        <tissue evidence="2">The whole plant</tissue>
    </source>
</reference>
<dbReference type="AlphaFoldDB" id="A0A2I0VG96"/>
<evidence type="ECO:0000256" key="1">
    <source>
        <dbReference type="SAM" id="MobiDB-lite"/>
    </source>
</evidence>
<reference evidence="2 3" key="2">
    <citation type="journal article" date="2017" name="Nature">
        <title>The Apostasia genome and the evolution of orchids.</title>
        <authorList>
            <person name="Zhang G.Q."/>
            <person name="Liu K.W."/>
            <person name="Li Z."/>
            <person name="Lohaus R."/>
            <person name="Hsiao Y.Y."/>
            <person name="Niu S.C."/>
            <person name="Wang J.Y."/>
            <person name="Lin Y.C."/>
            <person name="Xu Q."/>
            <person name="Chen L.J."/>
            <person name="Yoshida K."/>
            <person name="Fujiwara S."/>
            <person name="Wang Z.W."/>
            <person name="Zhang Y.Q."/>
            <person name="Mitsuda N."/>
            <person name="Wang M."/>
            <person name="Liu G.H."/>
            <person name="Pecoraro L."/>
            <person name="Huang H.X."/>
            <person name="Xiao X.J."/>
            <person name="Lin M."/>
            <person name="Wu X.Y."/>
            <person name="Wu W.L."/>
            <person name="Chen Y.Y."/>
            <person name="Chang S.B."/>
            <person name="Sakamoto S."/>
            <person name="Ohme-Takagi M."/>
            <person name="Yagi M."/>
            <person name="Zeng S.J."/>
            <person name="Shen C.Y."/>
            <person name="Yeh C.M."/>
            <person name="Luo Y.B."/>
            <person name="Tsai W.C."/>
            <person name="Van de Peer Y."/>
            <person name="Liu Z.J."/>
        </authorList>
    </citation>
    <scope>NUCLEOTIDE SEQUENCE [LARGE SCALE GENOMIC DNA]</scope>
    <source>
        <tissue evidence="2">The whole plant</tissue>
    </source>
</reference>